<protein>
    <submittedName>
        <fullName evidence="2">Uncharacterized protein</fullName>
    </submittedName>
</protein>
<accession>A0A5C5YGV1</accession>
<keyword evidence="1" id="KW-0812">Transmembrane</keyword>
<organism evidence="2 3">
    <name type="scientific">Posidoniimonas polymericola</name>
    <dbReference type="NCBI Taxonomy" id="2528002"/>
    <lineage>
        <taxon>Bacteria</taxon>
        <taxon>Pseudomonadati</taxon>
        <taxon>Planctomycetota</taxon>
        <taxon>Planctomycetia</taxon>
        <taxon>Pirellulales</taxon>
        <taxon>Lacipirellulaceae</taxon>
        <taxon>Posidoniimonas</taxon>
    </lineage>
</organism>
<reference evidence="2 3" key="1">
    <citation type="submission" date="2019-02" db="EMBL/GenBank/DDBJ databases">
        <title>Deep-cultivation of Planctomycetes and their phenomic and genomic characterization uncovers novel biology.</title>
        <authorList>
            <person name="Wiegand S."/>
            <person name="Jogler M."/>
            <person name="Boedeker C."/>
            <person name="Pinto D."/>
            <person name="Vollmers J."/>
            <person name="Rivas-Marin E."/>
            <person name="Kohn T."/>
            <person name="Peeters S.H."/>
            <person name="Heuer A."/>
            <person name="Rast P."/>
            <person name="Oberbeckmann S."/>
            <person name="Bunk B."/>
            <person name="Jeske O."/>
            <person name="Meyerdierks A."/>
            <person name="Storesund J.E."/>
            <person name="Kallscheuer N."/>
            <person name="Luecker S."/>
            <person name="Lage O.M."/>
            <person name="Pohl T."/>
            <person name="Merkel B.J."/>
            <person name="Hornburger P."/>
            <person name="Mueller R.-W."/>
            <person name="Bruemmer F."/>
            <person name="Labrenz M."/>
            <person name="Spormann A.M."/>
            <person name="Op Den Camp H."/>
            <person name="Overmann J."/>
            <person name="Amann R."/>
            <person name="Jetten M.S.M."/>
            <person name="Mascher T."/>
            <person name="Medema M.H."/>
            <person name="Devos D.P."/>
            <person name="Kaster A.-K."/>
            <person name="Ovreas L."/>
            <person name="Rohde M."/>
            <person name="Galperin M.Y."/>
            <person name="Jogler C."/>
        </authorList>
    </citation>
    <scope>NUCLEOTIDE SEQUENCE [LARGE SCALE GENOMIC DNA]</scope>
    <source>
        <strain evidence="2 3">Pla123a</strain>
    </source>
</reference>
<evidence type="ECO:0000313" key="2">
    <source>
        <dbReference type="EMBL" id="TWT73841.1"/>
    </source>
</evidence>
<evidence type="ECO:0000256" key="1">
    <source>
        <dbReference type="SAM" id="Phobius"/>
    </source>
</evidence>
<sequence>MLLQQTIGRLFPLASQSLAARSRADIDADIRDELKFHLEMRAEENVRRGMSADDAAREARLRFGDFEDCRRACLSVDLGPRRWLLLGQAALLSLLLGVVVYQAVAAVQFRASSAAQIEALTAQIEQLQAAGASSTAGGSSGDTPLPAGWAPAQALAQPWSDWSRLDLPATEFAAEIP</sequence>
<dbReference type="NCBIfam" id="NF038403">
    <property type="entry name" value="perm_prefix_1"/>
    <property type="match status" value="1"/>
</dbReference>
<dbReference type="EMBL" id="SJPO01000009">
    <property type="protein sequence ID" value="TWT73841.1"/>
    <property type="molecule type" value="Genomic_DNA"/>
</dbReference>
<evidence type="ECO:0000313" key="3">
    <source>
        <dbReference type="Proteomes" id="UP000318478"/>
    </source>
</evidence>
<comment type="caution">
    <text evidence="2">The sequence shown here is derived from an EMBL/GenBank/DDBJ whole genome shotgun (WGS) entry which is preliminary data.</text>
</comment>
<dbReference type="RefSeq" id="WP_146589689.1">
    <property type="nucleotide sequence ID" value="NZ_SJPO01000009.1"/>
</dbReference>
<keyword evidence="1" id="KW-0472">Membrane</keyword>
<keyword evidence="1" id="KW-1133">Transmembrane helix</keyword>
<gene>
    <name evidence="2" type="ORF">Pla123a_37350</name>
</gene>
<dbReference type="OrthoDB" id="213120at2"/>
<dbReference type="AlphaFoldDB" id="A0A5C5YGV1"/>
<name>A0A5C5YGV1_9BACT</name>
<dbReference type="InterPro" id="IPR047928">
    <property type="entry name" value="Perm_prefix_1"/>
</dbReference>
<keyword evidence="3" id="KW-1185">Reference proteome</keyword>
<feature type="transmembrane region" description="Helical" evidence="1">
    <location>
        <begin position="83"/>
        <end position="104"/>
    </location>
</feature>
<proteinExistence type="predicted"/>
<dbReference type="Proteomes" id="UP000318478">
    <property type="component" value="Unassembled WGS sequence"/>
</dbReference>